<evidence type="ECO:0000313" key="2">
    <source>
        <dbReference type="EMBL" id="GAA2009341.1"/>
    </source>
</evidence>
<gene>
    <name evidence="2" type="ORF">GCM10009755_20060</name>
</gene>
<organism evidence="2 3">
    <name type="scientific">Brevibacterium samyangense</name>
    <dbReference type="NCBI Taxonomy" id="366888"/>
    <lineage>
        <taxon>Bacteria</taxon>
        <taxon>Bacillati</taxon>
        <taxon>Actinomycetota</taxon>
        <taxon>Actinomycetes</taxon>
        <taxon>Micrococcales</taxon>
        <taxon>Brevibacteriaceae</taxon>
        <taxon>Brevibacterium</taxon>
    </lineage>
</organism>
<proteinExistence type="predicted"/>
<accession>A0ABN2THJ7</accession>
<dbReference type="RefSeq" id="WP_344309296.1">
    <property type="nucleotide sequence ID" value="NZ_BAAANO010000018.1"/>
</dbReference>
<comment type="caution">
    <text evidence="2">The sequence shown here is derived from an EMBL/GenBank/DDBJ whole genome shotgun (WGS) entry which is preliminary data.</text>
</comment>
<evidence type="ECO:0000313" key="3">
    <source>
        <dbReference type="Proteomes" id="UP001500755"/>
    </source>
</evidence>
<name>A0ABN2THJ7_9MICO</name>
<dbReference type="Proteomes" id="UP001500755">
    <property type="component" value="Unassembled WGS sequence"/>
</dbReference>
<feature type="region of interest" description="Disordered" evidence="1">
    <location>
        <begin position="1"/>
        <end position="72"/>
    </location>
</feature>
<sequence>MNAEENPGSGPSGDAPAGEKFWFNTKTRQVERGRQSAWDNRMGPYDTEEEARHALDAAAERSAEWDADDWNT</sequence>
<evidence type="ECO:0000256" key="1">
    <source>
        <dbReference type="SAM" id="MobiDB-lite"/>
    </source>
</evidence>
<keyword evidence="3" id="KW-1185">Reference proteome</keyword>
<dbReference type="EMBL" id="BAAANO010000018">
    <property type="protein sequence ID" value="GAA2009341.1"/>
    <property type="molecule type" value="Genomic_DNA"/>
</dbReference>
<protein>
    <recommendedName>
        <fullName evidence="4">SPOR domain-containing protein</fullName>
    </recommendedName>
</protein>
<feature type="compositionally biased region" description="Low complexity" evidence="1">
    <location>
        <begin position="7"/>
        <end position="18"/>
    </location>
</feature>
<feature type="compositionally biased region" description="Basic and acidic residues" evidence="1">
    <location>
        <begin position="50"/>
        <end position="64"/>
    </location>
</feature>
<evidence type="ECO:0008006" key="4">
    <source>
        <dbReference type="Google" id="ProtNLM"/>
    </source>
</evidence>
<reference evidence="2 3" key="1">
    <citation type="journal article" date="2019" name="Int. J. Syst. Evol. Microbiol.">
        <title>The Global Catalogue of Microorganisms (GCM) 10K type strain sequencing project: providing services to taxonomists for standard genome sequencing and annotation.</title>
        <authorList>
            <consortium name="The Broad Institute Genomics Platform"/>
            <consortium name="The Broad Institute Genome Sequencing Center for Infectious Disease"/>
            <person name="Wu L."/>
            <person name="Ma J."/>
        </authorList>
    </citation>
    <scope>NUCLEOTIDE SEQUENCE [LARGE SCALE GENOMIC DNA]</scope>
    <source>
        <strain evidence="2 3">JCM 14546</strain>
    </source>
</reference>